<evidence type="ECO:0000313" key="14">
    <source>
        <dbReference type="EMBL" id="CAL1329334.1"/>
    </source>
</evidence>
<keyword evidence="12 14" id="KW-0378">Hydrolase</keyword>
<dbReference type="SUPFAM" id="SSF53597">
    <property type="entry name" value="Dihydrofolate reductase-like"/>
    <property type="match status" value="1"/>
</dbReference>
<comment type="catalytic activity">
    <reaction evidence="12">
        <text>5-amino-6-(5-phospho-D-ribitylamino)uracil + NADP(+) = 5-amino-6-(5-phospho-D-ribosylamino)uracil + NADPH + H(+)</text>
        <dbReference type="Rhea" id="RHEA:17845"/>
        <dbReference type="ChEBI" id="CHEBI:15378"/>
        <dbReference type="ChEBI" id="CHEBI:57783"/>
        <dbReference type="ChEBI" id="CHEBI:58349"/>
        <dbReference type="ChEBI" id="CHEBI:58421"/>
        <dbReference type="ChEBI" id="CHEBI:58453"/>
        <dbReference type="EC" id="1.1.1.193"/>
    </reaction>
</comment>
<dbReference type="Pfam" id="PF00383">
    <property type="entry name" value="dCMP_cyt_deam_1"/>
    <property type="match status" value="1"/>
</dbReference>
<keyword evidence="7 12" id="KW-0479">Metal-binding</keyword>
<dbReference type="InterPro" id="IPR016193">
    <property type="entry name" value="Cytidine_deaminase-like"/>
</dbReference>
<dbReference type="Gene3D" id="3.40.430.10">
    <property type="entry name" value="Dihydrofolate Reductase, subunit A"/>
    <property type="match status" value="1"/>
</dbReference>
<evidence type="ECO:0000256" key="4">
    <source>
        <dbReference type="ARBA" id="ARBA00005259"/>
    </source>
</evidence>
<comment type="catalytic activity">
    <reaction evidence="12">
        <text>2,5-diamino-6-hydroxy-4-(5-phosphoribosylamino)-pyrimidine + H2O + H(+) = 5-amino-6-(5-phospho-D-ribosylamino)uracil + NH4(+)</text>
        <dbReference type="Rhea" id="RHEA:21868"/>
        <dbReference type="ChEBI" id="CHEBI:15377"/>
        <dbReference type="ChEBI" id="CHEBI:15378"/>
        <dbReference type="ChEBI" id="CHEBI:28938"/>
        <dbReference type="ChEBI" id="CHEBI:58453"/>
        <dbReference type="ChEBI" id="CHEBI:58614"/>
        <dbReference type="EC" id="3.5.4.26"/>
    </reaction>
</comment>
<evidence type="ECO:0000256" key="9">
    <source>
        <dbReference type="ARBA" id="ARBA00022857"/>
    </source>
</evidence>
<keyword evidence="8 12" id="KW-0862">Zinc</keyword>
<dbReference type="NCBIfam" id="NF008052">
    <property type="entry name" value="PRK10786.1"/>
    <property type="match status" value="1"/>
</dbReference>
<dbReference type="EC" id="3.5.4.26" evidence="12"/>
<evidence type="ECO:0000256" key="5">
    <source>
        <dbReference type="ARBA" id="ARBA00007417"/>
    </source>
</evidence>
<dbReference type="PROSITE" id="PS00903">
    <property type="entry name" value="CYT_DCMP_DEAMINASES_1"/>
    <property type="match status" value="1"/>
</dbReference>
<dbReference type="NCBIfam" id="TIGR00227">
    <property type="entry name" value="ribD_Cterm"/>
    <property type="match status" value="1"/>
</dbReference>
<dbReference type="PIRSF" id="PIRSF006769">
    <property type="entry name" value="RibD"/>
    <property type="match status" value="1"/>
</dbReference>
<reference evidence="14" key="1">
    <citation type="submission" date="2024-04" db="EMBL/GenBank/DDBJ databases">
        <authorList>
            <person name="Manzano-Marin A."/>
            <person name="Manzano-Marin A."/>
            <person name="Alejandro Manzano Marin A."/>
        </authorList>
    </citation>
    <scope>NUCLEOTIDE SEQUENCE [LARGE SCALE GENOMIC DNA]</scope>
    <source>
        <strain evidence="14">TABTEA</strain>
    </source>
</reference>
<evidence type="ECO:0000256" key="8">
    <source>
        <dbReference type="ARBA" id="ARBA00022833"/>
    </source>
</evidence>
<evidence type="ECO:0000256" key="11">
    <source>
        <dbReference type="ARBA" id="ARBA00023268"/>
    </source>
</evidence>
<dbReference type="RefSeq" id="WP_341764804.1">
    <property type="nucleotide sequence ID" value="NZ_OZ034688.1"/>
</dbReference>
<dbReference type="InterPro" id="IPR002734">
    <property type="entry name" value="RibDG_C"/>
</dbReference>
<dbReference type="PROSITE" id="PS51747">
    <property type="entry name" value="CYT_DCMP_DEAMINASES_2"/>
    <property type="match status" value="1"/>
</dbReference>
<dbReference type="EMBL" id="OZ034688">
    <property type="protein sequence ID" value="CAL1329334.1"/>
    <property type="molecule type" value="Genomic_DNA"/>
</dbReference>
<keyword evidence="6 12" id="KW-0686">Riboflavin biosynthesis</keyword>
<comment type="function">
    <text evidence="1 12">Converts 2,5-diamino-6-(ribosylamino)-4(3h)-pyrimidinone 5'-phosphate into 5-amino-6-(ribosylamino)-2,4(1h,3h)-pyrimidinedione 5'-phosphate.</text>
</comment>
<proteinExistence type="inferred from homology"/>
<comment type="cofactor">
    <cofactor evidence="12">
        <name>Zn(2+)</name>
        <dbReference type="ChEBI" id="CHEBI:29105"/>
    </cofactor>
    <text evidence="12">Binds 1 zinc ion.</text>
</comment>
<keyword evidence="15" id="KW-1185">Reference proteome</keyword>
<comment type="similarity">
    <text evidence="4 12">In the N-terminal section; belongs to the cytidine and deoxycytidylate deaminase family.</text>
</comment>
<keyword evidence="10 12" id="KW-0560">Oxidoreductase</keyword>
<protein>
    <recommendedName>
        <fullName evidence="12">Riboflavin biosynthesis protein RibD</fullName>
    </recommendedName>
    <domain>
        <recommendedName>
            <fullName evidence="12">Diaminohydroxyphosphoribosylaminopyrimidine deaminase</fullName>
            <shortName evidence="12">DRAP deaminase</shortName>
            <ecNumber evidence="12">3.5.4.26</ecNumber>
        </recommendedName>
        <alternativeName>
            <fullName evidence="12">Riboflavin-specific deaminase</fullName>
        </alternativeName>
    </domain>
    <domain>
        <recommendedName>
            <fullName evidence="12">5-amino-6-(5-phosphoribosylamino)uracil reductase</fullName>
            <ecNumber evidence="12">1.1.1.193</ecNumber>
        </recommendedName>
        <alternativeName>
            <fullName evidence="12">HTP reductase</fullName>
        </alternativeName>
    </domain>
</protein>
<dbReference type="InterPro" id="IPR002125">
    <property type="entry name" value="CMP_dCMP_dom"/>
</dbReference>
<evidence type="ECO:0000259" key="13">
    <source>
        <dbReference type="PROSITE" id="PS51747"/>
    </source>
</evidence>
<evidence type="ECO:0000256" key="6">
    <source>
        <dbReference type="ARBA" id="ARBA00022619"/>
    </source>
</evidence>
<keyword evidence="9 12" id="KW-0521">NADP</keyword>
<comment type="similarity">
    <text evidence="5 12">In the C-terminal section; belongs to the HTP reductase family.</text>
</comment>
<dbReference type="CDD" id="cd01284">
    <property type="entry name" value="Riboflavin_deaminase-reductase"/>
    <property type="match status" value="1"/>
</dbReference>
<dbReference type="InterPro" id="IPR004794">
    <property type="entry name" value="Eubact_RibD"/>
</dbReference>
<feature type="domain" description="CMP/dCMP-type deaminase" evidence="13">
    <location>
        <begin position="2"/>
        <end position="124"/>
    </location>
</feature>
<dbReference type="Gene3D" id="3.40.140.10">
    <property type="entry name" value="Cytidine Deaminase, domain 2"/>
    <property type="match status" value="1"/>
</dbReference>
<accession>A0ABP1CE18</accession>
<evidence type="ECO:0000313" key="15">
    <source>
        <dbReference type="Proteomes" id="UP001497533"/>
    </source>
</evidence>
<evidence type="ECO:0000256" key="10">
    <source>
        <dbReference type="ARBA" id="ARBA00023002"/>
    </source>
</evidence>
<dbReference type="InterPro" id="IPR050765">
    <property type="entry name" value="Riboflavin_Biosynth_HTPR"/>
</dbReference>
<comment type="pathway">
    <text evidence="3 12">Cofactor biosynthesis; riboflavin biosynthesis; 5-amino-6-(D-ribitylamino)uracil from GTP: step 3/4.</text>
</comment>
<organism evidence="14 15">
    <name type="scientific">Candidatus Providencia siddallii</name>
    <dbReference type="NCBI Taxonomy" id="1715285"/>
    <lineage>
        <taxon>Bacteria</taxon>
        <taxon>Pseudomonadati</taxon>
        <taxon>Pseudomonadota</taxon>
        <taxon>Gammaproteobacteria</taxon>
        <taxon>Enterobacterales</taxon>
        <taxon>Morganellaceae</taxon>
        <taxon>Providencia</taxon>
    </lineage>
</organism>
<dbReference type="InterPro" id="IPR016192">
    <property type="entry name" value="APOBEC/CMP_deaminase_Zn-bd"/>
</dbReference>
<keyword evidence="11" id="KW-0511">Multifunctional enzyme</keyword>
<dbReference type="PANTHER" id="PTHR38011:SF7">
    <property type="entry name" value="2,5-DIAMINO-6-RIBOSYLAMINO-4(3H)-PYRIMIDINONE 5'-PHOSPHATE REDUCTASE"/>
    <property type="match status" value="1"/>
</dbReference>
<dbReference type="PANTHER" id="PTHR38011">
    <property type="entry name" value="DIHYDROFOLATE REDUCTASE FAMILY PROTEIN (AFU_ORTHOLOGUE AFUA_8G06820)"/>
    <property type="match status" value="1"/>
</dbReference>
<dbReference type="EC" id="1.1.1.193" evidence="12"/>
<dbReference type="InterPro" id="IPR024072">
    <property type="entry name" value="DHFR-like_dom_sf"/>
</dbReference>
<gene>
    <name evidence="14" type="primary">ribD</name>
    <name evidence="14" type="ORF">PRHACTZTBTEA_415</name>
</gene>
<name>A0ABP1CE18_9GAMM</name>
<dbReference type="GO" id="GO:0008703">
    <property type="term" value="F:5-amino-6-(5-phosphoribosylamino)uracil reductase activity"/>
    <property type="evidence" value="ECO:0007669"/>
    <property type="project" value="UniProtKB-EC"/>
</dbReference>
<evidence type="ECO:0000256" key="7">
    <source>
        <dbReference type="ARBA" id="ARBA00022723"/>
    </source>
</evidence>
<evidence type="ECO:0000256" key="1">
    <source>
        <dbReference type="ARBA" id="ARBA00002151"/>
    </source>
</evidence>
<evidence type="ECO:0000256" key="12">
    <source>
        <dbReference type="PIRNR" id="PIRNR006769"/>
    </source>
</evidence>
<dbReference type="Proteomes" id="UP001497533">
    <property type="component" value="Chromosome"/>
</dbReference>
<dbReference type="GO" id="GO:0008835">
    <property type="term" value="F:diaminohydroxyphosphoribosylaminopyrimidine deaminase activity"/>
    <property type="evidence" value="ECO:0007669"/>
    <property type="project" value="UniProtKB-EC"/>
</dbReference>
<evidence type="ECO:0000256" key="3">
    <source>
        <dbReference type="ARBA" id="ARBA00004910"/>
    </source>
</evidence>
<dbReference type="Pfam" id="PF01872">
    <property type="entry name" value="RibD_C"/>
    <property type="match status" value="1"/>
</dbReference>
<dbReference type="InterPro" id="IPR011549">
    <property type="entry name" value="RibD_C"/>
</dbReference>
<sequence length="370" mass="41833">MYKDQFYMNRALEIAQKGRFTVTPNPNVGCVIVKNNVIVGEGFHQKTGNAHAEILALEMAKEKAKNATVYVTLEPCSHYGHTPPCAKALIKAGVSRVVVAMKDPNPKVSGMGINMLLKAGLKIKKNVFLKKAETINRGFIKRMRTGIPYIRLKLACSLDGKIALKSGKSKWITCIDSRKDVQKLRSESCAILTTSKTVIIDNPSLTVRWHELPLNIKEDYKEKQLRQPIRIVLDKKNLITPNHKITQLEGKCLLIRSCLHNDIKWKGDVEEVFFNFEYQYNNLINLMIKLGSKKINTILVESGSKFATSLIKFNLFDELIIYIAPKFFGKDACNLVDFSGINIISDAPKFKFSNIKKIGNDLRITIYNKK</sequence>
<dbReference type="SUPFAM" id="SSF53927">
    <property type="entry name" value="Cytidine deaminase-like"/>
    <property type="match status" value="1"/>
</dbReference>
<evidence type="ECO:0000256" key="2">
    <source>
        <dbReference type="ARBA" id="ARBA00004882"/>
    </source>
</evidence>
<comment type="pathway">
    <text evidence="2 12">Cofactor biosynthesis; riboflavin biosynthesis; 5-amino-6-(D-ribitylamino)uracil from GTP: step 2/4.</text>
</comment>
<dbReference type="NCBIfam" id="TIGR00326">
    <property type="entry name" value="eubact_ribD"/>
    <property type="match status" value="1"/>
</dbReference>